<accession>A0AAV7EWK1</accession>
<dbReference type="AlphaFoldDB" id="A0AAV7EWK1"/>
<evidence type="ECO:0000313" key="2">
    <source>
        <dbReference type="Proteomes" id="UP000825729"/>
    </source>
</evidence>
<name>A0AAV7EWK1_ARIFI</name>
<reference evidence="1 2" key="1">
    <citation type="submission" date="2021-07" db="EMBL/GenBank/DDBJ databases">
        <title>The Aristolochia fimbriata genome: insights into angiosperm evolution, floral development and chemical biosynthesis.</title>
        <authorList>
            <person name="Jiao Y."/>
        </authorList>
    </citation>
    <scope>NUCLEOTIDE SEQUENCE [LARGE SCALE GENOMIC DNA]</scope>
    <source>
        <strain evidence="1">IBCAS-2021</strain>
        <tissue evidence="1">Leaf</tissue>
    </source>
</reference>
<gene>
    <name evidence="1" type="ORF">H6P81_005688</name>
</gene>
<dbReference type="Proteomes" id="UP000825729">
    <property type="component" value="Unassembled WGS sequence"/>
</dbReference>
<evidence type="ECO:0008006" key="3">
    <source>
        <dbReference type="Google" id="ProtNLM"/>
    </source>
</evidence>
<proteinExistence type="predicted"/>
<comment type="caution">
    <text evidence="1">The sequence shown here is derived from an EMBL/GenBank/DDBJ whole genome shotgun (WGS) entry which is preliminary data.</text>
</comment>
<dbReference type="Pfam" id="PF12609">
    <property type="entry name" value="DUF3774"/>
    <property type="match status" value="1"/>
</dbReference>
<evidence type="ECO:0000313" key="1">
    <source>
        <dbReference type="EMBL" id="KAG9452784.1"/>
    </source>
</evidence>
<sequence length="85" mass="9520">MSSTTRAWVAAACVGTVEVLKDQGYARWNHALRCLQQQGKRNFGSYGQGKRLAPSIAKRLEGDEKSKQSEESLRKVMYLSCWGPN</sequence>
<protein>
    <recommendedName>
        <fullName evidence="3">Wound-responsive family protein</fullName>
    </recommendedName>
</protein>
<dbReference type="EMBL" id="JAINDJ010000003">
    <property type="protein sequence ID" value="KAG9452784.1"/>
    <property type="molecule type" value="Genomic_DNA"/>
</dbReference>
<organism evidence="1 2">
    <name type="scientific">Aristolochia fimbriata</name>
    <name type="common">White veined hardy Dutchman's pipe vine</name>
    <dbReference type="NCBI Taxonomy" id="158543"/>
    <lineage>
        <taxon>Eukaryota</taxon>
        <taxon>Viridiplantae</taxon>
        <taxon>Streptophyta</taxon>
        <taxon>Embryophyta</taxon>
        <taxon>Tracheophyta</taxon>
        <taxon>Spermatophyta</taxon>
        <taxon>Magnoliopsida</taxon>
        <taxon>Magnoliidae</taxon>
        <taxon>Piperales</taxon>
        <taxon>Aristolochiaceae</taxon>
        <taxon>Aristolochia</taxon>
    </lineage>
</organism>
<dbReference type="InterPro" id="IPR022251">
    <property type="entry name" value="DUF3774_wound-induced"/>
</dbReference>
<dbReference type="PANTHER" id="PTHR33090">
    <property type="entry name" value="DUF3774 DOMAIN PROTEIN-RELATED"/>
    <property type="match status" value="1"/>
</dbReference>
<keyword evidence="2" id="KW-1185">Reference proteome</keyword>